<evidence type="ECO:0000256" key="1">
    <source>
        <dbReference type="SAM" id="Phobius"/>
    </source>
</evidence>
<feature type="transmembrane region" description="Helical" evidence="1">
    <location>
        <begin position="20"/>
        <end position="41"/>
    </location>
</feature>
<proteinExistence type="predicted"/>
<keyword evidence="1" id="KW-1133">Transmembrane helix</keyword>
<dbReference type="EMBL" id="LC128664">
    <property type="protein sequence ID" value="BAV56282.1"/>
    <property type="molecule type" value="Genomic_DNA"/>
</dbReference>
<evidence type="ECO:0000313" key="2">
    <source>
        <dbReference type="EMBL" id="BAV56282.1"/>
    </source>
</evidence>
<accession>A0A1B4ZA32</accession>
<name>A0A1B4ZA32_9GAMM</name>
<sequence length="99" mass="10112">MDARREPLLDPAGVRALLSPSVIVGLTLALTAAILTLVYLFKLSGAGTATQARPPPAAAATGAAANALPAPLPEPVEFRCVDGLRVRKQGSSYTGDGRC</sequence>
<keyword evidence="1" id="KW-0472">Membrane</keyword>
<reference evidence="2" key="1">
    <citation type="journal article" date="2017" name="J. Antibiot.">
        <title>In silico identification of lysocin biosynthetic gene cluster from Lysobacter sp. RH2180-5.</title>
        <authorList>
            <person name="Panthee S."/>
            <person name="Hamamoto H."/>
            <person name="Suzuki Y."/>
            <person name="Sekimizu K."/>
        </authorList>
    </citation>
    <scope>NUCLEOTIDE SEQUENCE</scope>
    <source>
        <strain evidence="2">RH2180-5</strain>
    </source>
</reference>
<protein>
    <submittedName>
        <fullName evidence="2">Uncharacterized protein</fullName>
    </submittedName>
</protein>
<organism evidence="2">
    <name type="scientific">Lysobacter sp. RH2180-5</name>
    <dbReference type="NCBI Taxonomy" id="1809648"/>
    <lineage>
        <taxon>Bacteria</taxon>
        <taxon>Pseudomonadati</taxon>
        <taxon>Pseudomonadota</taxon>
        <taxon>Gammaproteobacteria</taxon>
        <taxon>Lysobacterales</taxon>
        <taxon>Lysobacteraceae</taxon>
        <taxon>Lysobacter</taxon>
    </lineage>
</organism>
<dbReference type="AlphaFoldDB" id="A0A1B4ZA32"/>
<keyword evidence="1" id="KW-0812">Transmembrane</keyword>